<evidence type="ECO:0000256" key="1">
    <source>
        <dbReference type="SAM" id="MobiDB-lite"/>
    </source>
</evidence>
<evidence type="ECO:0000259" key="2">
    <source>
        <dbReference type="Pfam" id="PF24837"/>
    </source>
</evidence>
<protein>
    <recommendedName>
        <fullName evidence="2">AMIN-like domain-containing protein</fullName>
    </recommendedName>
</protein>
<reference evidence="4" key="1">
    <citation type="submission" date="2016-12" db="EMBL/GenBank/DDBJ databases">
        <authorList>
            <person name="Meng X."/>
        </authorList>
    </citation>
    <scope>NUCLEOTIDE SEQUENCE [LARGE SCALE GENOMIC DNA]</scope>
    <source>
        <strain evidence="4">DSM 19116</strain>
    </source>
</reference>
<evidence type="ECO:0000313" key="3">
    <source>
        <dbReference type="EMBL" id="OKL53544.1"/>
    </source>
</evidence>
<evidence type="ECO:0000313" key="4">
    <source>
        <dbReference type="Proteomes" id="UP000185628"/>
    </source>
</evidence>
<feature type="region of interest" description="Disordered" evidence="1">
    <location>
        <begin position="1"/>
        <end position="24"/>
    </location>
</feature>
<accession>A0A1Q5Q102</accession>
<comment type="caution">
    <text evidence="3">The sequence shown here is derived from an EMBL/GenBank/DDBJ whole genome shotgun (WGS) entry which is preliminary data.</text>
</comment>
<sequence>MADEKADTGGEFADPPATGNDFPQLNASRLVTDVRAGDHDGFSRLVIEFGDDEKKDSRVGYSVEYVDEAVSDGKGDPIEVDGDKTIDIQLSGVKMPEGSDPQPFGRIDGTSAFKQIESIGPFEGMSQIVIGLDSQGPVRVTELQDPYRIVVDVKTK</sequence>
<feature type="domain" description="AMIN-like" evidence="2">
    <location>
        <begin position="30"/>
        <end position="154"/>
    </location>
</feature>
<keyword evidence="4" id="KW-1185">Reference proteome</keyword>
<proteinExistence type="predicted"/>
<dbReference type="Pfam" id="PF24837">
    <property type="entry name" value="AMIN-like"/>
    <property type="match status" value="1"/>
</dbReference>
<dbReference type="Proteomes" id="UP000185628">
    <property type="component" value="Unassembled WGS sequence"/>
</dbReference>
<dbReference type="AlphaFoldDB" id="A0A1Q5Q102"/>
<dbReference type="InterPro" id="IPR056303">
    <property type="entry name" value="AMIN-like"/>
</dbReference>
<gene>
    <name evidence="3" type="ORF">BSZ39_08880</name>
</gene>
<organism evidence="3 4">
    <name type="scientific">Bowdeniella nasicola</name>
    <dbReference type="NCBI Taxonomy" id="208480"/>
    <lineage>
        <taxon>Bacteria</taxon>
        <taxon>Bacillati</taxon>
        <taxon>Actinomycetota</taxon>
        <taxon>Actinomycetes</taxon>
        <taxon>Actinomycetales</taxon>
        <taxon>Actinomycetaceae</taxon>
        <taxon>Bowdeniella</taxon>
    </lineage>
</organism>
<dbReference type="EMBL" id="MQVR01000054">
    <property type="protein sequence ID" value="OKL53544.1"/>
    <property type="molecule type" value="Genomic_DNA"/>
</dbReference>
<name>A0A1Q5Q102_9ACTO</name>